<feature type="transmembrane region" description="Helical" evidence="6">
    <location>
        <begin position="44"/>
        <end position="63"/>
    </location>
</feature>
<feature type="domain" description="Rhodopsin" evidence="7">
    <location>
        <begin position="24"/>
        <end position="276"/>
    </location>
</feature>
<dbReference type="Pfam" id="PF20684">
    <property type="entry name" value="Fung_rhodopsin"/>
    <property type="match status" value="1"/>
</dbReference>
<feature type="transmembrane region" description="Helical" evidence="6">
    <location>
        <begin position="137"/>
        <end position="161"/>
    </location>
</feature>
<feature type="transmembrane region" description="Helical" evidence="6">
    <location>
        <begin position="218"/>
        <end position="240"/>
    </location>
</feature>
<proteinExistence type="inferred from homology"/>
<dbReference type="EMBL" id="WWBZ02000022">
    <property type="protein sequence ID" value="KAF4307479.1"/>
    <property type="molecule type" value="Genomic_DNA"/>
</dbReference>
<sequence>MAEGRLLPLEVFTMLGIGVFVIFLRSVTRIKSVGVGALKLDDYLMFAAAFIYALETCSAYFIMDWWDDLANSGMTKEERKNLDPDSEEYYLRVGGSKTQLINWSMYILLLWTLKACMCIFYSRLTAGLPEFEIRVKLGYFLIGITWAATQLCILLGCQPFQGNWAIHPEPPNLCQPAISKLNLYATVVLNVTTDLYLMSIPIPMLWKANLVTWRKFSLLLVFCGGVFVITCGIIRCYIVLKNPITGALKAGTWACRETFLAVLTTNAPVIYPVFRRNIERITSSIFSHHSSSSFASLPFPFNRSTLSRPNRKKGRKSVNALPTMTTVTATETETGELGQGQGATESTTMMLGTWANCEGGGVAGGEGGGRRGGGIVGEGHEVDEHCWGRGSRDYIMRTPVGGWDLKDLERGGGHVVFYGDGRSPGGWI</sequence>
<evidence type="ECO:0000313" key="9">
    <source>
        <dbReference type="Proteomes" id="UP000572817"/>
    </source>
</evidence>
<name>A0A8H4N1L4_9PEZI</name>
<dbReference type="OrthoDB" id="2988756at2759"/>
<evidence type="ECO:0000313" key="8">
    <source>
        <dbReference type="EMBL" id="KAF4307479.1"/>
    </source>
</evidence>
<feature type="transmembrane region" description="Helical" evidence="6">
    <location>
        <begin position="103"/>
        <end position="125"/>
    </location>
</feature>
<dbReference type="AlphaFoldDB" id="A0A8H4N1L4"/>
<feature type="transmembrane region" description="Helical" evidence="6">
    <location>
        <begin position="6"/>
        <end position="24"/>
    </location>
</feature>
<feature type="transmembrane region" description="Helical" evidence="6">
    <location>
        <begin position="181"/>
        <end position="206"/>
    </location>
</feature>
<evidence type="ECO:0000256" key="5">
    <source>
        <dbReference type="ARBA" id="ARBA00038359"/>
    </source>
</evidence>
<comment type="subcellular location">
    <subcellularLocation>
        <location evidence="1">Membrane</location>
        <topology evidence="1">Multi-pass membrane protein</topology>
    </subcellularLocation>
</comment>
<keyword evidence="3 6" id="KW-1133">Transmembrane helix</keyword>
<dbReference type="Proteomes" id="UP000572817">
    <property type="component" value="Unassembled WGS sequence"/>
</dbReference>
<organism evidence="8 9">
    <name type="scientific">Botryosphaeria dothidea</name>
    <dbReference type="NCBI Taxonomy" id="55169"/>
    <lineage>
        <taxon>Eukaryota</taxon>
        <taxon>Fungi</taxon>
        <taxon>Dikarya</taxon>
        <taxon>Ascomycota</taxon>
        <taxon>Pezizomycotina</taxon>
        <taxon>Dothideomycetes</taxon>
        <taxon>Dothideomycetes incertae sedis</taxon>
        <taxon>Botryosphaeriales</taxon>
        <taxon>Botryosphaeriaceae</taxon>
        <taxon>Botryosphaeria</taxon>
    </lineage>
</organism>
<comment type="similarity">
    <text evidence="5">Belongs to the SAT4 family.</text>
</comment>
<dbReference type="InterPro" id="IPR052337">
    <property type="entry name" value="SAT4-like"/>
</dbReference>
<keyword evidence="4 6" id="KW-0472">Membrane</keyword>
<protein>
    <recommendedName>
        <fullName evidence="7">Rhodopsin domain-containing protein</fullName>
    </recommendedName>
</protein>
<dbReference type="PANTHER" id="PTHR33048:SF2">
    <property type="entry name" value="SRPK"/>
    <property type="match status" value="1"/>
</dbReference>
<dbReference type="InterPro" id="IPR049326">
    <property type="entry name" value="Rhodopsin_dom_fungi"/>
</dbReference>
<evidence type="ECO:0000256" key="1">
    <source>
        <dbReference type="ARBA" id="ARBA00004141"/>
    </source>
</evidence>
<evidence type="ECO:0000256" key="3">
    <source>
        <dbReference type="ARBA" id="ARBA00022989"/>
    </source>
</evidence>
<dbReference type="GO" id="GO:0016020">
    <property type="term" value="C:membrane"/>
    <property type="evidence" value="ECO:0007669"/>
    <property type="project" value="UniProtKB-SubCell"/>
</dbReference>
<gene>
    <name evidence="8" type="ORF">GTA08_BOTSDO03734</name>
</gene>
<reference evidence="8" key="1">
    <citation type="submission" date="2020-04" db="EMBL/GenBank/DDBJ databases">
        <title>Genome Assembly and Annotation of Botryosphaeria dothidea sdau 11-99, a Latent Pathogen of Apple Fruit Ring Rot in China.</title>
        <authorList>
            <person name="Yu C."/>
            <person name="Diao Y."/>
            <person name="Lu Q."/>
            <person name="Zhao J."/>
            <person name="Cui S."/>
            <person name="Peng C."/>
            <person name="He B."/>
            <person name="Liu H."/>
        </authorList>
    </citation>
    <scope>NUCLEOTIDE SEQUENCE [LARGE SCALE GENOMIC DNA]</scope>
    <source>
        <strain evidence="8">Sdau11-99</strain>
    </source>
</reference>
<evidence type="ECO:0000259" key="7">
    <source>
        <dbReference type="Pfam" id="PF20684"/>
    </source>
</evidence>
<accession>A0A8H4N1L4</accession>
<evidence type="ECO:0000256" key="6">
    <source>
        <dbReference type="SAM" id="Phobius"/>
    </source>
</evidence>
<keyword evidence="9" id="KW-1185">Reference proteome</keyword>
<comment type="caution">
    <text evidence="8">The sequence shown here is derived from an EMBL/GenBank/DDBJ whole genome shotgun (WGS) entry which is preliminary data.</text>
</comment>
<evidence type="ECO:0000256" key="4">
    <source>
        <dbReference type="ARBA" id="ARBA00023136"/>
    </source>
</evidence>
<keyword evidence="2 6" id="KW-0812">Transmembrane</keyword>
<evidence type="ECO:0000256" key="2">
    <source>
        <dbReference type="ARBA" id="ARBA00022692"/>
    </source>
</evidence>
<dbReference type="PANTHER" id="PTHR33048">
    <property type="entry name" value="PTH11-LIKE INTEGRAL MEMBRANE PROTEIN (AFU_ORTHOLOGUE AFUA_5G11245)"/>
    <property type="match status" value="1"/>
</dbReference>